<dbReference type="InterPro" id="IPR011701">
    <property type="entry name" value="MFS"/>
</dbReference>
<feature type="transmembrane region" description="Helical" evidence="7">
    <location>
        <begin position="284"/>
        <end position="309"/>
    </location>
</feature>
<keyword evidence="2" id="KW-1003">Cell membrane</keyword>
<feature type="transmembrane region" description="Helical" evidence="7">
    <location>
        <begin position="349"/>
        <end position="370"/>
    </location>
</feature>
<dbReference type="InterPro" id="IPR050189">
    <property type="entry name" value="MFS_Efflux_Transporters"/>
</dbReference>
<feature type="transmembrane region" description="Helical" evidence="7">
    <location>
        <begin position="221"/>
        <end position="246"/>
    </location>
</feature>
<comment type="caution">
    <text evidence="9">The sequence shown here is derived from an EMBL/GenBank/DDBJ whole genome shotgun (WGS) entry which is preliminary data.</text>
</comment>
<evidence type="ECO:0000256" key="3">
    <source>
        <dbReference type="ARBA" id="ARBA00022692"/>
    </source>
</evidence>
<dbReference type="PANTHER" id="PTHR43124:SF3">
    <property type="entry name" value="CHLORAMPHENICOL EFFLUX PUMP RV0191"/>
    <property type="match status" value="1"/>
</dbReference>
<feature type="transmembrane region" description="Helical" evidence="7">
    <location>
        <begin position="134"/>
        <end position="162"/>
    </location>
</feature>
<evidence type="ECO:0000256" key="5">
    <source>
        <dbReference type="ARBA" id="ARBA00023136"/>
    </source>
</evidence>
<evidence type="ECO:0000313" key="9">
    <source>
        <dbReference type="EMBL" id="MBD8042684.1"/>
    </source>
</evidence>
<evidence type="ECO:0000256" key="7">
    <source>
        <dbReference type="SAM" id="Phobius"/>
    </source>
</evidence>
<name>A0ABR8YFB7_9MICC</name>
<dbReference type="SUPFAM" id="SSF103473">
    <property type="entry name" value="MFS general substrate transporter"/>
    <property type="match status" value="1"/>
</dbReference>
<gene>
    <name evidence="9" type="ORF">H9638_02550</name>
</gene>
<dbReference type="PANTHER" id="PTHR43124">
    <property type="entry name" value="PURINE EFFLUX PUMP PBUE"/>
    <property type="match status" value="1"/>
</dbReference>
<proteinExistence type="predicted"/>
<dbReference type="InterPro" id="IPR036259">
    <property type="entry name" value="MFS_trans_sf"/>
</dbReference>
<keyword evidence="4 7" id="KW-1133">Transmembrane helix</keyword>
<organism evidence="9 10">
    <name type="scientific">Arthrobacter pullicola</name>
    <dbReference type="NCBI Taxonomy" id="2762224"/>
    <lineage>
        <taxon>Bacteria</taxon>
        <taxon>Bacillati</taxon>
        <taxon>Actinomycetota</taxon>
        <taxon>Actinomycetes</taxon>
        <taxon>Micrococcales</taxon>
        <taxon>Micrococcaceae</taxon>
        <taxon>Arthrobacter</taxon>
    </lineage>
</organism>
<keyword evidence="3 7" id="KW-0812">Transmembrane</keyword>
<evidence type="ECO:0000256" key="6">
    <source>
        <dbReference type="SAM" id="MobiDB-lite"/>
    </source>
</evidence>
<evidence type="ECO:0000256" key="2">
    <source>
        <dbReference type="ARBA" id="ARBA00022475"/>
    </source>
</evidence>
<dbReference type="Proteomes" id="UP000652763">
    <property type="component" value="Unassembled WGS sequence"/>
</dbReference>
<dbReference type="EMBL" id="JACSQC010000001">
    <property type="protein sequence ID" value="MBD8042684.1"/>
    <property type="molecule type" value="Genomic_DNA"/>
</dbReference>
<keyword evidence="10" id="KW-1185">Reference proteome</keyword>
<feature type="compositionally biased region" description="Basic and acidic residues" evidence="6">
    <location>
        <begin position="395"/>
        <end position="408"/>
    </location>
</feature>
<comment type="subcellular location">
    <subcellularLocation>
        <location evidence="1">Cell membrane</location>
        <topology evidence="1">Multi-pass membrane protein</topology>
    </subcellularLocation>
</comment>
<dbReference type="PROSITE" id="PS50850">
    <property type="entry name" value="MFS"/>
    <property type="match status" value="1"/>
</dbReference>
<sequence>MGAGPVMNYGLSATSTLIMADLGISEAQFGLLAATCFCSAALSSMSLGRLSDRISARSQLLIIFGGTALALVFMALSGNYLWLLAAVLFSGPAQAISNPTTNRIIIHSVEPAKRPGWMGIKQSGVQASQLFSSLFFPAAALFAGWRGAAVGAAAVLGLLLLYSWNRLPKEPRQPAADKASRAPVNRRFPAPVWLLAAFALFSGAGMQATNVYLPLFAQRELGFSLLLAGATAAAAGVVGVASRVLWGRRMAEGVRASSLLLVLAAGAICGAGLLLAAGETGVPALLWAGVLFHGASVLGVNVVVMAGVLREVPKQRVGAASGAVSLGMYAGFALGPLAMGLLLEFSGGFLDGWLFIGGAYLLCIATGLGYRRLESRGAEGTSADESPAHSSRTGTNKDAESRLGDDRNGATGAAAPGRPHPGG</sequence>
<feature type="region of interest" description="Disordered" evidence="6">
    <location>
        <begin position="377"/>
        <end position="423"/>
    </location>
</feature>
<feature type="transmembrane region" description="Helical" evidence="7">
    <location>
        <begin position="60"/>
        <end position="82"/>
    </location>
</feature>
<dbReference type="Pfam" id="PF07690">
    <property type="entry name" value="MFS_1"/>
    <property type="match status" value="1"/>
</dbReference>
<evidence type="ECO:0000256" key="4">
    <source>
        <dbReference type="ARBA" id="ARBA00022989"/>
    </source>
</evidence>
<feature type="transmembrane region" description="Helical" evidence="7">
    <location>
        <begin position="258"/>
        <end position="278"/>
    </location>
</feature>
<dbReference type="Gene3D" id="1.20.1250.20">
    <property type="entry name" value="MFS general substrate transporter like domains"/>
    <property type="match status" value="2"/>
</dbReference>
<feature type="domain" description="Major facilitator superfamily (MFS) profile" evidence="8">
    <location>
        <begin position="1"/>
        <end position="375"/>
    </location>
</feature>
<keyword evidence="5 7" id="KW-0472">Membrane</keyword>
<reference evidence="9 10" key="1">
    <citation type="submission" date="2020-08" db="EMBL/GenBank/DDBJ databases">
        <title>A Genomic Blueprint of the Chicken Gut Microbiome.</title>
        <authorList>
            <person name="Gilroy R."/>
            <person name="Ravi A."/>
            <person name="Getino M."/>
            <person name="Pursley I."/>
            <person name="Horton D.L."/>
            <person name="Alikhan N.-F."/>
            <person name="Baker D."/>
            <person name="Gharbi K."/>
            <person name="Hall N."/>
            <person name="Watson M."/>
            <person name="Adriaenssens E.M."/>
            <person name="Foster-Nyarko E."/>
            <person name="Jarju S."/>
            <person name="Secka A."/>
            <person name="Antonio M."/>
            <person name="Oren A."/>
            <person name="Chaudhuri R."/>
            <person name="La Ragione R.M."/>
            <person name="Hildebrand F."/>
            <person name="Pallen M.J."/>
        </authorList>
    </citation>
    <scope>NUCLEOTIDE SEQUENCE [LARGE SCALE GENOMIC DNA]</scope>
    <source>
        <strain evidence="9 10">Sa2BUA2</strain>
    </source>
</reference>
<evidence type="ECO:0000313" key="10">
    <source>
        <dbReference type="Proteomes" id="UP000652763"/>
    </source>
</evidence>
<evidence type="ECO:0000259" key="8">
    <source>
        <dbReference type="PROSITE" id="PS50850"/>
    </source>
</evidence>
<evidence type="ECO:0000256" key="1">
    <source>
        <dbReference type="ARBA" id="ARBA00004651"/>
    </source>
</evidence>
<dbReference type="InterPro" id="IPR020846">
    <property type="entry name" value="MFS_dom"/>
</dbReference>
<feature type="transmembrane region" description="Helical" evidence="7">
    <location>
        <begin position="321"/>
        <end position="343"/>
    </location>
</feature>
<accession>A0ABR8YFB7</accession>
<protein>
    <submittedName>
        <fullName evidence="9">MFS transporter</fullName>
    </submittedName>
</protein>
<feature type="transmembrane region" description="Helical" evidence="7">
    <location>
        <begin position="188"/>
        <end position="209"/>
    </location>
</feature>
<feature type="transmembrane region" description="Helical" evidence="7">
    <location>
        <begin position="29"/>
        <end position="48"/>
    </location>
</feature>